<name>A0A5C4L811_9HYPH</name>
<dbReference type="InterPro" id="IPR006311">
    <property type="entry name" value="TAT_signal"/>
</dbReference>
<dbReference type="PROSITE" id="PS51318">
    <property type="entry name" value="TAT"/>
    <property type="match status" value="1"/>
</dbReference>
<dbReference type="Proteomes" id="UP000305267">
    <property type="component" value="Unassembled WGS sequence"/>
</dbReference>
<evidence type="ECO:0000313" key="1">
    <source>
        <dbReference type="EMBL" id="TNC07167.1"/>
    </source>
</evidence>
<dbReference type="SUPFAM" id="SSF53850">
    <property type="entry name" value="Periplasmic binding protein-like II"/>
    <property type="match status" value="1"/>
</dbReference>
<keyword evidence="2" id="KW-1185">Reference proteome</keyword>
<dbReference type="Gene3D" id="3.40.190.10">
    <property type="entry name" value="Periplasmic binding protein-like II"/>
    <property type="match status" value="2"/>
</dbReference>
<dbReference type="AlphaFoldDB" id="A0A5C4L811"/>
<organism evidence="1 2">
    <name type="scientific">Methylobacterium terricola</name>
    <dbReference type="NCBI Taxonomy" id="2583531"/>
    <lineage>
        <taxon>Bacteria</taxon>
        <taxon>Pseudomonadati</taxon>
        <taxon>Pseudomonadota</taxon>
        <taxon>Alphaproteobacteria</taxon>
        <taxon>Hyphomicrobiales</taxon>
        <taxon>Methylobacteriaceae</taxon>
        <taxon>Methylobacterium</taxon>
    </lineage>
</organism>
<evidence type="ECO:0000313" key="2">
    <source>
        <dbReference type="Proteomes" id="UP000305267"/>
    </source>
</evidence>
<accession>A0A5C4L811</accession>
<dbReference type="RefSeq" id="WP_139040300.1">
    <property type="nucleotide sequence ID" value="NZ_VDDA01000040.1"/>
</dbReference>
<protein>
    <submittedName>
        <fullName evidence="1">ABC transporter substrate-binding protein</fullName>
    </submittedName>
</protein>
<reference evidence="1 2" key="1">
    <citation type="submission" date="2019-06" db="EMBL/GenBank/DDBJ databases">
        <title>Genome of Methylobacterium sp. 17Sr1-39.</title>
        <authorList>
            <person name="Seo T."/>
        </authorList>
    </citation>
    <scope>NUCLEOTIDE SEQUENCE [LARGE SCALE GENOMIC DNA]</scope>
    <source>
        <strain evidence="1 2">17Sr1-39</strain>
    </source>
</reference>
<proteinExistence type="predicted"/>
<comment type="caution">
    <text evidence="1">The sequence shown here is derived from an EMBL/GenBank/DDBJ whole genome shotgun (WGS) entry which is preliminary data.</text>
</comment>
<dbReference type="PANTHER" id="PTHR30024:SF2">
    <property type="entry name" value="ABC TRANSPORTER SUBSTRATE-BINDING PROTEIN"/>
    <property type="match status" value="1"/>
</dbReference>
<dbReference type="EMBL" id="VDDA01000040">
    <property type="protein sequence ID" value="TNC07167.1"/>
    <property type="molecule type" value="Genomic_DNA"/>
</dbReference>
<dbReference type="Pfam" id="PF13379">
    <property type="entry name" value="NMT1_2"/>
    <property type="match status" value="1"/>
</dbReference>
<gene>
    <name evidence="1" type="ORF">FF100_33230</name>
</gene>
<dbReference type="OrthoDB" id="6788250at2"/>
<dbReference type="PANTHER" id="PTHR30024">
    <property type="entry name" value="ALIPHATIC SULFONATES-BINDING PROTEIN-RELATED"/>
    <property type="match status" value="1"/>
</dbReference>
<sequence>MAVITRREGLLGLVAAGALAGAGPARAQAKKTVSIAIQFGTSHLATTVADKLGLFAKHAKANGIADTAFDVRRVSGSPAINDGIFSGTFDVGAYGPTALLAAWLKTRGSYDLRGIAACNEGVLTLYTNDPAIRSIADIKPSDRIAVTATTSPQAILLRMAAEKLYGPGQSGRFDKQMVALPHPDATTALISKSSISLYFAAPPFISTLEASGKCTRVADGQEIIGGPYSGALLATTGKFASANPAAVATIVAALKEAMDVIRNDPNRVAQIYREVEKTALSADEVAAAVRAQTFTVEPRGIMAFAGFMKRSGELKEAPARWQDVFVGPITQGAGA</sequence>